<keyword evidence="2" id="KW-1133">Transmembrane helix</keyword>
<dbReference type="AlphaFoldDB" id="A0A0K8J9H3"/>
<gene>
    <name evidence="3" type="ORF">SD1D_2386</name>
</gene>
<evidence type="ECO:0000256" key="1">
    <source>
        <dbReference type="PROSITE-ProRule" id="PRU00339"/>
    </source>
</evidence>
<evidence type="ECO:0000313" key="4">
    <source>
        <dbReference type="Proteomes" id="UP000196053"/>
    </source>
</evidence>
<keyword evidence="2" id="KW-0472">Membrane</keyword>
<dbReference type="Pfam" id="PF14559">
    <property type="entry name" value="TPR_19"/>
    <property type="match status" value="2"/>
</dbReference>
<sequence length="475" mass="55376">MFCYVLNVNKKGLAAFIFSGFMFTLAAIFIYNAYVERKKCDKQTVMAQELLESGNYNEAIEAYQKAMSMKYGDEELLSVGLAEAYAGIHEYDKALEVLRSLYEDKKTTLVKEKIEDITARKSDYNFNQLISYGDTYFSNKEYNKAIDEYEKAKLIKSREDISYVKIVESYIAMEKYDLAKEEIQEGLALTESEKLKKMLNQVDKHLKELKYEEIINKASEYIYQENYDEALKRLSEAKSLIPEKDTAYKQMAEIYITKKEYDKAKKLLDSYLAKYKSKEAKDILKKVNDLIALKLKKEKMLNELYDALNEVNVEAIIKILKDDFFINNIAKETPVYYSPSGSVNLSMGQCLLITDRYNVYVGGFKDKKKDGVGIRFELIENKNKSGWRYYQGEWNLDMPNGMGKTVEEITISDKRGNKKKLTTKSSGMFIYGTEGEEIKKSYYLDGVEWKREKYTSEEEITKSFEYEYSYQYGHD</sequence>
<dbReference type="PROSITE" id="PS50005">
    <property type="entry name" value="TPR"/>
    <property type="match status" value="1"/>
</dbReference>
<dbReference type="SMART" id="SM00028">
    <property type="entry name" value="TPR"/>
    <property type="match status" value="4"/>
</dbReference>
<dbReference type="Gene3D" id="1.25.40.10">
    <property type="entry name" value="Tetratricopeptide repeat domain"/>
    <property type="match status" value="3"/>
</dbReference>
<dbReference type="InterPro" id="IPR011990">
    <property type="entry name" value="TPR-like_helical_dom_sf"/>
</dbReference>
<evidence type="ECO:0000313" key="3">
    <source>
        <dbReference type="EMBL" id="CUH93898.1"/>
    </source>
</evidence>
<dbReference type="SUPFAM" id="SSF48452">
    <property type="entry name" value="TPR-like"/>
    <property type="match status" value="1"/>
</dbReference>
<keyword evidence="1" id="KW-0802">TPR repeat</keyword>
<feature type="transmembrane region" description="Helical" evidence="2">
    <location>
        <begin position="12"/>
        <end position="34"/>
    </location>
</feature>
<protein>
    <submittedName>
        <fullName evidence="3">Uncharacterized protein</fullName>
    </submittedName>
</protein>
<dbReference type="KEGG" id="hsd:SD1D_2386"/>
<dbReference type="Proteomes" id="UP000196053">
    <property type="component" value="Chromosome I"/>
</dbReference>
<feature type="repeat" description="TPR" evidence="1">
    <location>
        <begin position="126"/>
        <end position="159"/>
    </location>
</feature>
<dbReference type="RefSeq" id="WP_058259107.1">
    <property type="nucleotide sequence ID" value="NZ_LN879430.1"/>
</dbReference>
<reference evidence="4" key="1">
    <citation type="submission" date="2015-09" db="EMBL/GenBank/DDBJ databases">
        <authorList>
            <person name="Wibberg D."/>
        </authorList>
    </citation>
    <scope>NUCLEOTIDE SEQUENCE [LARGE SCALE GENOMIC DNA]</scope>
    <source>
        <strain evidence="4">SD1D</strain>
    </source>
</reference>
<organism evidence="3 4">
    <name type="scientific">Herbinix luporum</name>
    <dbReference type="NCBI Taxonomy" id="1679721"/>
    <lineage>
        <taxon>Bacteria</taxon>
        <taxon>Bacillati</taxon>
        <taxon>Bacillota</taxon>
        <taxon>Clostridia</taxon>
        <taxon>Lachnospirales</taxon>
        <taxon>Lachnospiraceae</taxon>
        <taxon>Herbinix</taxon>
    </lineage>
</organism>
<evidence type="ECO:0000256" key="2">
    <source>
        <dbReference type="SAM" id="Phobius"/>
    </source>
</evidence>
<proteinExistence type="predicted"/>
<keyword evidence="4" id="KW-1185">Reference proteome</keyword>
<name>A0A0K8J9H3_9FIRM</name>
<dbReference type="Pfam" id="PF13181">
    <property type="entry name" value="TPR_8"/>
    <property type="match status" value="1"/>
</dbReference>
<accession>A0A0K8J9H3</accession>
<keyword evidence="2" id="KW-0812">Transmembrane</keyword>
<dbReference type="EMBL" id="LN879430">
    <property type="protein sequence ID" value="CUH93898.1"/>
    <property type="molecule type" value="Genomic_DNA"/>
</dbReference>
<dbReference type="InterPro" id="IPR019734">
    <property type="entry name" value="TPR_rpt"/>
</dbReference>